<reference evidence="2 3" key="1">
    <citation type="journal article" date="2019" name="Int. J. Syst. Evol. Microbiol.">
        <title>The Global Catalogue of Microorganisms (GCM) 10K type strain sequencing project: providing services to taxonomists for standard genome sequencing and annotation.</title>
        <authorList>
            <consortium name="The Broad Institute Genomics Platform"/>
            <consortium name="The Broad Institute Genome Sequencing Center for Infectious Disease"/>
            <person name="Wu L."/>
            <person name="Ma J."/>
        </authorList>
    </citation>
    <scope>NUCLEOTIDE SEQUENCE [LARGE SCALE GENOMIC DNA]</scope>
    <source>
        <strain evidence="2 3">JCM 3367</strain>
    </source>
</reference>
<dbReference type="Proteomes" id="UP001499978">
    <property type="component" value="Unassembled WGS sequence"/>
</dbReference>
<keyword evidence="3" id="KW-1185">Reference proteome</keyword>
<dbReference type="RefSeq" id="WP_344168381.1">
    <property type="nucleotide sequence ID" value="NZ_BAAARY010000002.1"/>
</dbReference>
<comment type="caution">
    <text evidence="2">The sequence shown here is derived from an EMBL/GenBank/DDBJ whole genome shotgun (WGS) entry which is preliminary data.</text>
</comment>
<dbReference type="PROSITE" id="PS51819">
    <property type="entry name" value="VOC"/>
    <property type="match status" value="2"/>
</dbReference>
<dbReference type="Pfam" id="PF18029">
    <property type="entry name" value="Glyoxalase_6"/>
    <property type="match status" value="2"/>
</dbReference>
<proteinExistence type="predicted"/>
<dbReference type="InterPro" id="IPR029068">
    <property type="entry name" value="Glyas_Bleomycin-R_OHBP_Dase"/>
</dbReference>
<gene>
    <name evidence="2" type="ORF">GCM10010201_08010</name>
</gene>
<evidence type="ECO:0000313" key="2">
    <source>
        <dbReference type="EMBL" id="GAA2514353.1"/>
    </source>
</evidence>
<dbReference type="SUPFAM" id="SSF54593">
    <property type="entry name" value="Glyoxalase/Bleomycin resistance protein/Dihydroxybiphenyl dioxygenase"/>
    <property type="match status" value="2"/>
</dbReference>
<dbReference type="PANTHER" id="PTHR35908">
    <property type="entry name" value="HYPOTHETICAL FUSION PROTEIN"/>
    <property type="match status" value="1"/>
</dbReference>
<sequence>MSAQLHTLVIDAADLAATARFYQELAGFKETADTDADWITMDAAVGVRVAIQRAPDHVPPRWPDQQEAPQQFHLDLQVPDLATATERAVALGAVRLDGGSDRHVVVADPAGHPLCLCASDGATGVALADVAIDVPDGRAAARFYAAVLGQEITYEGDEGAMISASNGLPVMFQNVAGYQAPRWPDRAYPQQMHLDIEVDDVDAEQARVLAAGATTLPGGQDGDGGGFRVFADPFGHPFCLVWGQS</sequence>
<feature type="domain" description="VOC" evidence="1">
    <location>
        <begin position="4"/>
        <end position="119"/>
    </location>
</feature>
<evidence type="ECO:0000259" key="1">
    <source>
        <dbReference type="PROSITE" id="PS51819"/>
    </source>
</evidence>
<protein>
    <recommendedName>
        <fullName evidence="1">VOC domain-containing protein</fullName>
    </recommendedName>
</protein>
<feature type="domain" description="VOC" evidence="1">
    <location>
        <begin position="126"/>
        <end position="243"/>
    </location>
</feature>
<dbReference type="Gene3D" id="3.10.180.10">
    <property type="entry name" value="2,3-Dihydroxybiphenyl 1,2-Dioxygenase, domain 1"/>
    <property type="match status" value="2"/>
</dbReference>
<dbReference type="CDD" id="cd06587">
    <property type="entry name" value="VOC"/>
    <property type="match status" value="1"/>
</dbReference>
<organism evidence="2 3">
    <name type="scientific">Pilimelia columellifera subsp. columellifera</name>
    <dbReference type="NCBI Taxonomy" id="706583"/>
    <lineage>
        <taxon>Bacteria</taxon>
        <taxon>Bacillati</taxon>
        <taxon>Actinomycetota</taxon>
        <taxon>Actinomycetes</taxon>
        <taxon>Micromonosporales</taxon>
        <taxon>Micromonosporaceae</taxon>
        <taxon>Pilimelia</taxon>
    </lineage>
</organism>
<accession>A0ABN3N4U3</accession>
<dbReference type="InterPro" id="IPR037523">
    <property type="entry name" value="VOC_core"/>
</dbReference>
<evidence type="ECO:0000313" key="3">
    <source>
        <dbReference type="Proteomes" id="UP001499978"/>
    </source>
</evidence>
<dbReference type="InterPro" id="IPR041581">
    <property type="entry name" value="Glyoxalase_6"/>
</dbReference>
<name>A0ABN3N4U3_9ACTN</name>
<dbReference type="EMBL" id="BAAARY010000002">
    <property type="protein sequence ID" value="GAA2514353.1"/>
    <property type="molecule type" value="Genomic_DNA"/>
</dbReference>
<dbReference type="PANTHER" id="PTHR35908:SF1">
    <property type="entry name" value="CONSERVED PROTEIN"/>
    <property type="match status" value="1"/>
</dbReference>